<proteinExistence type="predicted"/>
<dbReference type="Proteomes" id="UP000030512">
    <property type="component" value="Chromosome"/>
</dbReference>
<organism evidence="1 2">
    <name type="scientific">Methylomonas denitrificans</name>
    <dbReference type="NCBI Taxonomy" id="1538553"/>
    <lineage>
        <taxon>Bacteria</taxon>
        <taxon>Pseudomonadati</taxon>
        <taxon>Pseudomonadota</taxon>
        <taxon>Gammaproteobacteria</taxon>
        <taxon>Methylococcales</taxon>
        <taxon>Methylococcaceae</taxon>
        <taxon>Methylomonas</taxon>
    </lineage>
</organism>
<name>A0A126T1P5_9GAMM</name>
<dbReference type="EMBL" id="CP014476">
    <property type="protein sequence ID" value="AMK76001.1"/>
    <property type="molecule type" value="Genomic_DNA"/>
</dbReference>
<evidence type="ECO:0000313" key="1">
    <source>
        <dbReference type="EMBL" id="AMK76001.1"/>
    </source>
</evidence>
<dbReference type="AlphaFoldDB" id="A0A126T1P5"/>
<protein>
    <submittedName>
        <fullName evidence="1">Uncharacterized protein</fullName>
    </submittedName>
</protein>
<sequence length="160" mass="18141">MHSNFIPFPIFFTVRHFSSELRAVAIAVGCLLVTGCFYGDRIYSSNIEVLFPMKTKEQVHPLVLDAGFACDYKKGGRWAEVREQPTAEAISFWFDFVDSAGWIVVEPEVRIEDVVGSSKVQFAFRSLGTPLNPKEKTEFYALKRCLTERYGAMVTTKNEP</sequence>
<dbReference type="STRING" id="1538553.JT25_005765"/>
<reference evidence="1 2" key="1">
    <citation type="journal article" date="2015" name="Environ. Microbiol.">
        <title>Methane oxidation coupled to nitrate reduction under hypoxia by the Gammaproteobacterium Methylomonas denitrificans, sp. nov. type strain FJG1.</title>
        <authorList>
            <person name="Kits K.D."/>
            <person name="Klotz M.G."/>
            <person name="Stein L.Y."/>
        </authorList>
    </citation>
    <scope>NUCLEOTIDE SEQUENCE [LARGE SCALE GENOMIC DNA]</scope>
    <source>
        <strain evidence="1 2">FJG1</strain>
    </source>
</reference>
<dbReference type="KEGG" id="mdn:JT25_005765"/>
<accession>A0A126T1P5</accession>
<keyword evidence="2" id="KW-1185">Reference proteome</keyword>
<evidence type="ECO:0000313" key="2">
    <source>
        <dbReference type="Proteomes" id="UP000030512"/>
    </source>
</evidence>
<gene>
    <name evidence="1" type="ORF">JT25_005765</name>
</gene>